<protein>
    <recommendedName>
        <fullName evidence="4">Lipoprotein</fullName>
    </recommendedName>
</protein>
<dbReference type="InterPro" id="IPR036514">
    <property type="entry name" value="SGNH_hydro_sf"/>
</dbReference>
<dbReference type="EMBL" id="JQEC01000054">
    <property type="protein sequence ID" value="KGJ89710.1"/>
    <property type="molecule type" value="Genomic_DNA"/>
</dbReference>
<name>A0A099KHI6_COLPS</name>
<feature type="signal peptide" evidence="1">
    <location>
        <begin position="1"/>
        <end position="18"/>
    </location>
</feature>
<keyword evidence="1" id="KW-0732">Signal</keyword>
<dbReference type="AlphaFoldDB" id="A0A099KHI6"/>
<evidence type="ECO:0000313" key="2">
    <source>
        <dbReference type="EMBL" id="KGJ89710.1"/>
    </source>
</evidence>
<proteinExistence type="predicted"/>
<reference evidence="2 3" key="1">
    <citation type="submission" date="2014-08" db="EMBL/GenBank/DDBJ databases">
        <title>Genomic and Phenotypic Diversity of Colwellia psychrerythraea strains from Disparate Marine Basins.</title>
        <authorList>
            <person name="Techtmann S.M."/>
            <person name="Stelling S.C."/>
            <person name="Utturkar S.M."/>
            <person name="Alshibli N."/>
            <person name="Harris A."/>
            <person name="Brown S.D."/>
            <person name="Hazen T.C."/>
        </authorList>
    </citation>
    <scope>NUCLEOTIDE SEQUENCE [LARGE SCALE GENOMIC DNA]</scope>
    <source>
        <strain evidence="2 3">GAB14E</strain>
    </source>
</reference>
<gene>
    <name evidence="2" type="ORF">GAB14E_3871</name>
</gene>
<evidence type="ECO:0000313" key="3">
    <source>
        <dbReference type="Proteomes" id="UP000029868"/>
    </source>
</evidence>
<dbReference type="Gene3D" id="3.40.50.1110">
    <property type="entry name" value="SGNH hydrolase"/>
    <property type="match status" value="1"/>
</dbReference>
<dbReference type="OrthoDB" id="7443339at2"/>
<dbReference type="Proteomes" id="UP000029868">
    <property type="component" value="Unassembled WGS sequence"/>
</dbReference>
<comment type="caution">
    <text evidence="2">The sequence shown here is derived from an EMBL/GenBank/DDBJ whole genome shotgun (WGS) entry which is preliminary data.</text>
</comment>
<accession>A0A099KHI6</accession>
<dbReference type="RefSeq" id="WP_033083766.1">
    <property type="nucleotide sequence ID" value="NZ_JQEC01000054.1"/>
</dbReference>
<evidence type="ECO:0000256" key="1">
    <source>
        <dbReference type="SAM" id="SignalP"/>
    </source>
</evidence>
<dbReference type="GO" id="GO:0016788">
    <property type="term" value="F:hydrolase activity, acting on ester bonds"/>
    <property type="evidence" value="ECO:0007669"/>
    <property type="project" value="UniProtKB-ARBA"/>
</dbReference>
<evidence type="ECO:0008006" key="4">
    <source>
        <dbReference type="Google" id="ProtNLM"/>
    </source>
</evidence>
<feature type="chain" id="PRO_5001948656" description="Lipoprotein" evidence="1">
    <location>
        <begin position="19"/>
        <end position="271"/>
    </location>
</feature>
<dbReference type="PROSITE" id="PS51257">
    <property type="entry name" value="PROKAR_LIPOPROTEIN"/>
    <property type="match status" value="1"/>
</dbReference>
<sequence>MRSTCSLIIILLTLSACSSDSVETSDPTPSQVDLIDQPDIIEKIHSNNLAIPDNRFSNNYEVLIFGNSHTSKLSSLIETLISTGKPYAKIKIINAGGGFLDNITQKRTDLLENNPWTHVILQGQKYSQSGSIIYPTTAAQMWIDKAKRYKITPILFPEHPQEGNTTEGGRVHRIHTSIANIQRSCVAPVGLAWDKVITIEPQLVLHSSDGNHAAFLGKLLTAFVFYEVITGEAADLLPFIKEIEVEESTQQLLKQLASETIQSNQPCLFGN</sequence>
<dbReference type="PATRIC" id="fig|28229.3.peg.3798"/>
<organism evidence="2 3">
    <name type="scientific">Colwellia psychrerythraea</name>
    <name type="common">Vibrio psychroerythus</name>
    <dbReference type="NCBI Taxonomy" id="28229"/>
    <lineage>
        <taxon>Bacteria</taxon>
        <taxon>Pseudomonadati</taxon>
        <taxon>Pseudomonadota</taxon>
        <taxon>Gammaproteobacteria</taxon>
        <taxon>Alteromonadales</taxon>
        <taxon>Colwelliaceae</taxon>
        <taxon>Colwellia</taxon>
    </lineage>
</organism>